<feature type="domain" description="Porin" evidence="12">
    <location>
        <begin position="33"/>
        <end position="369"/>
    </location>
</feature>
<keyword evidence="8" id="KW-0626">Porin</keyword>
<comment type="subunit">
    <text evidence="2">Homotrimer.</text>
</comment>
<keyword evidence="10" id="KW-0998">Cell outer membrane</keyword>
<dbReference type="GO" id="GO:0046930">
    <property type="term" value="C:pore complex"/>
    <property type="evidence" value="ECO:0007669"/>
    <property type="project" value="UniProtKB-KW"/>
</dbReference>
<dbReference type="InterPro" id="IPR033900">
    <property type="entry name" value="Gram_neg_porin_domain"/>
</dbReference>
<evidence type="ECO:0000256" key="6">
    <source>
        <dbReference type="ARBA" id="ARBA00022729"/>
    </source>
</evidence>
<keyword evidence="4" id="KW-1134">Transmembrane beta strand</keyword>
<gene>
    <name evidence="13" type="ORF">K788_0000508</name>
</gene>
<evidence type="ECO:0000313" key="13">
    <source>
        <dbReference type="EMBL" id="ALL68438.1"/>
    </source>
</evidence>
<dbReference type="KEGG" id="bcai:K788_0000508"/>
<protein>
    <submittedName>
        <fullName evidence="13">Outer membrane protein porin</fullName>
    </submittedName>
</protein>
<evidence type="ECO:0000256" key="8">
    <source>
        <dbReference type="ARBA" id="ARBA00023114"/>
    </source>
</evidence>
<dbReference type="Gene3D" id="2.40.160.10">
    <property type="entry name" value="Porin"/>
    <property type="match status" value="1"/>
</dbReference>
<dbReference type="GO" id="GO:0009279">
    <property type="term" value="C:cell outer membrane"/>
    <property type="evidence" value="ECO:0007669"/>
    <property type="project" value="UniProtKB-SubCell"/>
</dbReference>
<keyword evidence="5" id="KW-0812">Transmembrane</keyword>
<keyword evidence="3" id="KW-0813">Transport</keyword>
<evidence type="ECO:0000259" key="12">
    <source>
        <dbReference type="Pfam" id="PF13609"/>
    </source>
</evidence>
<evidence type="ECO:0000313" key="14">
    <source>
        <dbReference type="Proteomes" id="UP000019146"/>
    </source>
</evidence>
<dbReference type="Pfam" id="PF13609">
    <property type="entry name" value="Porin_4"/>
    <property type="match status" value="1"/>
</dbReference>
<feature type="signal peptide" evidence="11">
    <location>
        <begin position="1"/>
        <end position="44"/>
    </location>
</feature>
<evidence type="ECO:0000256" key="9">
    <source>
        <dbReference type="ARBA" id="ARBA00023136"/>
    </source>
</evidence>
<dbReference type="InterPro" id="IPR023614">
    <property type="entry name" value="Porin_dom_sf"/>
</dbReference>
<dbReference type="CDD" id="cd00342">
    <property type="entry name" value="gram_neg_porins"/>
    <property type="match status" value="1"/>
</dbReference>
<dbReference type="GeneID" id="69972153"/>
<dbReference type="GO" id="GO:0015288">
    <property type="term" value="F:porin activity"/>
    <property type="evidence" value="ECO:0007669"/>
    <property type="project" value="UniProtKB-KW"/>
</dbReference>
<evidence type="ECO:0000256" key="1">
    <source>
        <dbReference type="ARBA" id="ARBA00004571"/>
    </source>
</evidence>
<dbReference type="Proteomes" id="UP000019146">
    <property type="component" value="Chromosome 2"/>
</dbReference>
<reference evidence="13 14" key="1">
    <citation type="journal article" date="2014" name="Genome Announc.">
        <title>Draft Genome Sequence of the Haloacid-Degrading Burkholderia caribensis Strain MBA4.</title>
        <authorList>
            <person name="Pan Y."/>
            <person name="Kong K.F."/>
            <person name="Tsang J.S."/>
        </authorList>
    </citation>
    <scope>NUCLEOTIDE SEQUENCE [LARGE SCALE GENOMIC DNA]</scope>
    <source>
        <strain evidence="13 14">MBA4</strain>
    </source>
</reference>
<sequence>MKSIVNHVIYKISITNCMLKCRSSFIKQTVVCVALLGAASVSYAQSSITLYGAMDMGVNYRTAAGASGGKPASAWNLGSNEITNRWGLLGSEDIGGGVKVTFRIESGFNPSNGTGNFSVPYPADNGSLFDRGATVGIVSKYGSLLFGRNWSPLIDAFSVSDTTGYMNFGSLSNATFQNSSNINPALGPSAIATGQNSPINGGLLYTWVNNSAKYMLPDNFYGFSGGALYSLGGTPGSFQSKSAVAGNLNWTNGQLGLQSAYFDQNDPSGLTDKPWLRAWTVGVTYTIGQVKSGFTFVKYRNPTTGANQNYYYVSSSWQATPALRLTGDWMHLQDRHNTRAGADLYKIGANYFLSKRSALYVDVAYSDNRPEGTLGAGANISLLTSPATIGHNQLAVAAGVKTYF</sequence>
<dbReference type="InterPro" id="IPR050298">
    <property type="entry name" value="Gram-neg_bact_OMP"/>
</dbReference>
<evidence type="ECO:0000256" key="7">
    <source>
        <dbReference type="ARBA" id="ARBA00023065"/>
    </source>
</evidence>
<dbReference type="PANTHER" id="PTHR34501:SF9">
    <property type="entry name" value="MAJOR OUTER MEMBRANE PROTEIN P.IA"/>
    <property type="match status" value="1"/>
</dbReference>
<dbReference type="PANTHER" id="PTHR34501">
    <property type="entry name" value="PROTEIN YDDL-RELATED"/>
    <property type="match status" value="1"/>
</dbReference>
<accession>A0A0P0RI83</accession>
<dbReference type="RefSeq" id="WP_082624991.1">
    <property type="nucleotide sequence ID" value="NZ_CP012747.1"/>
</dbReference>
<name>A0A0P0RI83_9BURK</name>
<keyword evidence="9" id="KW-0472">Membrane</keyword>
<evidence type="ECO:0000256" key="11">
    <source>
        <dbReference type="SAM" id="SignalP"/>
    </source>
</evidence>
<feature type="chain" id="PRO_5006054347" evidence="11">
    <location>
        <begin position="45"/>
        <end position="404"/>
    </location>
</feature>
<keyword evidence="7" id="KW-0406">Ion transport</keyword>
<dbReference type="AlphaFoldDB" id="A0A0P0RI83"/>
<dbReference type="GO" id="GO:0006811">
    <property type="term" value="P:monoatomic ion transport"/>
    <property type="evidence" value="ECO:0007669"/>
    <property type="project" value="UniProtKB-KW"/>
</dbReference>
<evidence type="ECO:0000256" key="2">
    <source>
        <dbReference type="ARBA" id="ARBA00011233"/>
    </source>
</evidence>
<evidence type="ECO:0000256" key="3">
    <source>
        <dbReference type="ARBA" id="ARBA00022448"/>
    </source>
</evidence>
<dbReference type="SUPFAM" id="SSF56935">
    <property type="entry name" value="Porins"/>
    <property type="match status" value="1"/>
</dbReference>
<dbReference type="EMBL" id="CP012747">
    <property type="protein sequence ID" value="ALL68438.1"/>
    <property type="molecule type" value="Genomic_DNA"/>
</dbReference>
<evidence type="ECO:0000256" key="10">
    <source>
        <dbReference type="ARBA" id="ARBA00023237"/>
    </source>
</evidence>
<evidence type="ECO:0000256" key="5">
    <source>
        <dbReference type="ARBA" id="ARBA00022692"/>
    </source>
</evidence>
<proteinExistence type="predicted"/>
<keyword evidence="6 11" id="KW-0732">Signal</keyword>
<comment type="subcellular location">
    <subcellularLocation>
        <location evidence="1">Cell outer membrane</location>
        <topology evidence="1">Multi-pass membrane protein</topology>
    </subcellularLocation>
</comment>
<organism evidence="13 14">
    <name type="scientific">Paraburkholderia caribensis MBA4</name>
    <dbReference type="NCBI Taxonomy" id="1323664"/>
    <lineage>
        <taxon>Bacteria</taxon>
        <taxon>Pseudomonadati</taxon>
        <taxon>Pseudomonadota</taxon>
        <taxon>Betaproteobacteria</taxon>
        <taxon>Burkholderiales</taxon>
        <taxon>Burkholderiaceae</taxon>
        <taxon>Paraburkholderia</taxon>
    </lineage>
</organism>
<evidence type="ECO:0000256" key="4">
    <source>
        <dbReference type="ARBA" id="ARBA00022452"/>
    </source>
</evidence>